<name>A0ABW6RSE0_9NOCA</name>
<dbReference type="RefSeq" id="WP_040829999.1">
    <property type="nucleotide sequence ID" value="NZ_JBIAQY010000001.1"/>
</dbReference>
<dbReference type="SUPFAM" id="SSF54427">
    <property type="entry name" value="NTF2-like"/>
    <property type="match status" value="1"/>
</dbReference>
<organism evidence="2 3">
    <name type="scientific">Nocardia jiangxiensis</name>
    <dbReference type="NCBI Taxonomy" id="282685"/>
    <lineage>
        <taxon>Bacteria</taxon>
        <taxon>Bacillati</taxon>
        <taxon>Actinomycetota</taxon>
        <taxon>Actinomycetes</taxon>
        <taxon>Mycobacteriales</taxon>
        <taxon>Nocardiaceae</taxon>
        <taxon>Nocardia</taxon>
    </lineage>
</organism>
<protein>
    <submittedName>
        <fullName evidence="2">SgcJ/EcaC family oxidoreductase</fullName>
    </submittedName>
</protein>
<sequence>MNATTDTADIRSLIERSADAWNRGDGNAYGECFTADATDVTYTGTVYHGGAEIGRGHQALFDSFLKDTRLTVEIIEIRRYGDDTAIVVTRGESSKKAPKLLGKLATYTVVRDTDRQWRIAAVQKTQRKRLMEALTFTFQPASRPAAR</sequence>
<comment type="caution">
    <text evidence="2">The sequence shown here is derived from an EMBL/GenBank/DDBJ whole genome shotgun (WGS) entry which is preliminary data.</text>
</comment>
<dbReference type="NCBIfam" id="TIGR02246">
    <property type="entry name" value="SgcJ/EcaC family oxidoreductase"/>
    <property type="match status" value="1"/>
</dbReference>
<evidence type="ECO:0000259" key="1">
    <source>
        <dbReference type="Pfam" id="PF14534"/>
    </source>
</evidence>
<evidence type="ECO:0000313" key="3">
    <source>
        <dbReference type="Proteomes" id="UP001601992"/>
    </source>
</evidence>
<gene>
    <name evidence="2" type="ORF">ACFYXQ_03975</name>
</gene>
<dbReference type="InterPro" id="IPR011944">
    <property type="entry name" value="Steroid_delta5-4_isomerase"/>
</dbReference>
<dbReference type="Gene3D" id="3.10.450.50">
    <property type="match status" value="1"/>
</dbReference>
<dbReference type="EMBL" id="JBIAQY010000001">
    <property type="protein sequence ID" value="MFF3566921.1"/>
    <property type="molecule type" value="Genomic_DNA"/>
</dbReference>
<dbReference type="InterPro" id="IPR027843">
    <property type="entry name" value="DUF4440"/>
</dbReference>
<evidence type="ECO:0000313" key="2">
    <source>
        <dbReference type="EMBL" id="MFF3566921.1"/>
    </source>
</evidence>
<feature type="domain" description="DUF4440" evidence="1">
    <location>
        <begin position="10"/>
        <end position="119"/>
    </location>
</feature>
<reference evidence="2 3" key="1">
    <citation type="submission" date="2024-10" db="EMBL/GenBank/DDBJ databases">
        <title>The Natural Products Discovery Center: Release of the First 8490 Sequenced Strains for Exploring Actinobacteria Biosynthetic Diversity.</title>
        <authorList>
            <person name="Kalkreuter E."/>
            <person name="Kautsar S.A."/>
            <person name="Yang D."/>
            <person name="Bader C.D."/>
            <person name="Teijaro C.N."/>
            <person name="Fluegel L."/>
            <person name="Davis C.M."/>
            <person name="Simpson J.R."/>
            <person name="Lauterbach L."/>
            <person name="Steele A.D."/>
            <person name="Gui C."/>
            <person name="Meng S."/>
            <person name="Li G."/>
            <person name="Viehrig K."/>
            <person name="Ye F."/>
            <person name="Su P."/>
            <person name="Kiefer A.F."/>
            <person name="Nichols A."/>
            <person name="Cepeda A.J."/>
            <person name="Yan W."/>
            <person name="Fan B."/>
            <person name="Jiang Y."/>
            <person name="Adhikari A."/>
            <person name="Zheng C.-J."/>
            <person name="Schuster L."/>
            <person name="Cowan T.M."/>
            <person name="Smanski M.J."/>
            <person name="Chevrette M.G."/>
            <person name="De Carvalho L.P.S."/>
            <person name="Shen B."/>
        </authorList>
    </citation>
    <scope>NUCLEOTIDE SEQUENCE [LARGE SCALE GENOMIC DNA]</scope>
    <source>
        <strain evidence="2 3">NPDC002593</strain>
    </source>
</reference>
<keyword evidence="3" id="KW-1185">Reference proteome</keyword>
<accession>A0ABW6RSE0</accession>
<dbReference type="Pfam" id="PF14534">
    <property type="entry name" value="DUF4440"/>
    <property type="match status" value="1"/>
</dbReference>
<dbReference type="InterPro" id="IPR032710">
    <property type="entry name" value="NTF2-like_dom_sf"/>
</dbReference>
<dbReference type="Proteomes" id="UP001601992">
    <property type="component" value="Unassembled WGS sequence"/>
</dbReference>
<proteinExistence type="predicted"/>